<reference evidence="2 3" key="1">
    <citation type="submission" date="2015-07" db="EMBL/GenBank/DDBJ databases">
        <title>Whole genome sequence of Herpetosiphon geysericola DSM 7119.</title>
        <authorList>
            <person name="Hemp J."/>
            <person name="Ward L.M."/>
            <person name="Pace L.A."/>
            <person name="Fischer W.W."/>
        </authorList>
    </citation>
    <scope>NUCLEOTIDE SEQUENCE [LARGE SCALE GENOMIC DNA]</scope>
    <source>
        <strain evidence="2 3">DSM 7119</strain>
    </source>
</reference>
<dbReference type="EMBL" id="LGKP01000010">
    <property type="protein sequence ID" value="KPL90759.1"/>
    <property type="molecule type" value="Genomic_DNA"/>
</dbReference>
<evidence type="ECO:0000313" key="3">
    <source>
        <dbReference type="Proteomes" id="UP000050277"/>
    </source>
</evidence>
<comment type="caution">
    <text evidence="2">The sequence shown here is derived from an EMBL/GenBank/DDBJ whole genome shotgun (WGS) entry which is preliminary data.</text>
</comment>
<organism evidence="2 3">
    <name type="scientific">Herpetosiphon geysericola</name>
    <dbReference type="NCBI Taxonomy" id="70996"/>
    <lineage>
        <taxon>Bacteria</taxon>
        <taxon>Bacillati</taxon>
        <taxon>Chloroflexota</taxon>
        <taxon>Chloroflexia</taxon>
        <taxon>Herpetosiphonales</taxon>
        <taxon>Herpetosiphonaceae</taxon>
        <taxon>Herpetosiphon</taxon>
    </lineage>
</organism>
<dbReference type="RefSeq" id="WP_054533359.1">
    <property type="nucleotide sequence ID" value="NZ_LGKP01000010.1"/>
</dbReference>
<sequence length="88" mass="9892">MPYEYYNPDEFIPGVPARNLSDEEYNAIPVAYRTSPAERIYRHVDTLPGDNYPPPPDGPPDGPLADPNADPEKADESKPIEEPKRRAK</sequence>
<dbReference type="AlphaFoldDB" id="A0A0P6YF01"/>
<proteinExistence type="predicted"/>
<accession>A0A0P6YF01</accession>
<protein>
    <submittedName>
        <fullName evidence="2">Uncharacterized protein</fullName>
    </submittedName>
</protein>
<feature type="compositionally biased region" description="Basic and acidic residues" evidence="1">
    <location>
        <begin position="70"/>
        <end position="88"/>
    </location>
</feature>
<evidence type="ECO:0000256" key="1">
    <source>
        <dbReference type="SAM" id="MobiDB-lite"/>
    </source>
</evidence>
<feature type="region of interest" description="Disordered" evidence="1">
    <location>
        <begin position="44"/>
        <end position="88"/>
    </location>
</feature>
<dbReference type="Proteomes" id="UP000050277">
    <property type="component" value="Unassembled WGS sequence"/>
</dbReference>
<keyword evidence="3" id="KW-1185">Reference proteome</keyword>
<name>A0A0P6YF01_9CHLR</name>
<feature type="compositionally biased region" description="Pro residues" evidence="1">
    <location>
        <begin position="51"/>
        <end position="62"/>
    </location>
</feature>
<gene>
    <name evidence="2" type="ORF">SE18_05175</name>
</gene>
<evidence type="ECO:0000313" key="2">
    <source>
        <dbReference type="EMBL" id="KPL90759.1"/>
    </source>
</evidence>
<dbReference type="STRING" id="70996.SE18_05175"/>